<accession>A0ABP7M1P8</accession>
<dbReference type="EMBL" id="BAAAZU010000001">
    <property type="protein sequence ID" value="GAA3913114.1"/>
    <property type="molecule type" value="Genomic_DNA"/>
</dbReference>
<name>A0ABP7M1P8_9GAMM</name>
<reference evidence="2" key="1">
    <citation type="journal article" date="2019" name="Int. J. Syst. Evol. Microbiol.">
        <title>The Global Catalogue of Microorganisms (GCM) 10K type strain sequencing project: providing services to taxonomists for standard genome sequencing and annotation.</title>
        <authorList>
            <consortium name="The Broad Institute Genomics Platform"/>
            <consortium name="The Broad Institute Genome Sequencing Center for Infectious Disease"/>
            <person name="Wu L."/>
            <person name="Ma J."/>
        </authorList>
    </citation>
    <scope>NUCLEOTIDE SEQUENCE [LARGE SCALE GENOMIC DNA]</scope>
    <source>
        <strain evidence="2">JCM 16916</strain>
    </source>
</reference>
<dbReference type="RefSeq" id="WP_344758074.1">
    <property type="nucleotide sequence ID" value="NZ_BAAAZU010000001.1"/>
</dbReference>
<comment type="caution">
    <text evidence="1">The sequence shown here is derived from an EMBL/GenBank/DDBJ whole genome shotgun (WGS) entry which is preliminary data.</text>
</comment>
<gene>
    <name evidence="1" type="ORF">GCM10022229_02260</name>
</gene>
<proteinExistence type="predicted"/>
<evidence type="ECO:0000313" key="1">
    <source>
        <dbReference type="EMBL" id="GAA3913114.1"/>
    </source>
</evidence>
<sequence>MNIYSGLLFLGGHIADPKLARSLVDGADRRQPAAPSAAARAPTFRDGCAAGPVRRGGIVSVCSVALSLFR</sequence>
<protein>
    <submittedName>
        <fullName evidence="1">Uncharacterized protein</fullName>
    </submittedName>
</protein>
<dbReference type="Proteomes" id="UP001501727">
    <property type="component" value="Unassembled WGS sequence"/>
</dbReference>
<keyword evidence="2" id="KW-1185">Reference proteome</keyword>
<organism evidence="1 2">
    <name type="scientific">Luteimonas lutimaris</name>
    <dbReference type="NCBI Taxonomy" id="698645"/>
    <lineage>
        <taxon>Bacteria</taxon>
        <taxon>Pseudomonadati</taxon>
        <taxon>Pseudomonadota</taxon>
        <taxon>Gammaproteobacteria</taxon>
        <taxon>Lysobacterales</taxon>
        <taxon>Lysobacteraceae</taxon>
        <taxon>Luteimonas</taxon>
    </lineage>
</organism>
<evidence type="ECO:0000313" key="2">
    <source>
        <dbReference type="Proteomes" id="UP001501727"/>
    </source>
</evidence>